<keyword evidence="1" id="KW-0732">Signal</keyword>
<protein>
    <recommendedName>
        <fullName evidence="4">Lactococcin 972 family bacteriocin</fullName>
    </recommendedName>
</protein>
<evidence type="ECO:0000313" key="2">
    <source>
        <dbReference type="EMBL" id="MBS4948752.1"/>
    </source>
</evidence>
<name>A0A942XE84_STRMT</name>
<evidence type="ECO:0008006" key="4">
    <source>
        <dbReference type="Google" id="ProtNLM"/>
    </source>
</evidence>
<reference evidence="2" key="1">
    <citation type="submission" date="2021-02" db="EMBL/GenBank/DDBJ databases">
        <title>Infant gut strain persistence is associated with maternal origin, phylogeny, and functional potential including surface adhesion and iron acquisition.</title>
        <authorList>
            <person name="Lou Y.C."/>
        </authorList>
    </citation>
    <scope>NUCLEOTIDE SEQUENCE</scope>
    <source>
        <strain evidence="2">L3_114_025G1_dasL3_114_025G1_concoct_29</strain>
    </source>
</reference>
<dbReference type="AlphaFoldDB" id="A0A942XE84"/>
<feature type="chain" id="PRO_5037796019" description="Lactococcin 972 family bacteriocin" evidence="1">
    <location>
        <begin position="29"/>
        <end position="98"/>
    </location>
</feature>
<evidence type="ECO:0000256" key="1">
    <source>
        <dbReference type="SAM" id="SignalP"/>
    </source>
</evidence>
<organism evidence="2 3">
    <name type="scientific">Streptococcus mitis</name>
    <dbReference type="NCBI Taxonomy" id="28037"/>
    <lineage>
        <taxon>Bacteria</taxon>
        <taxon>Bacillati</taxon>
        <taxon>Bacillota</taxon>
        <taxon>Bacilli</taxon>
        <taxon>Lactobacillales</taxon>
        <taxon>Streptococcaceae</taxon>
        <taxon>Streptococcus</taxon>
        <taxon>Streptococcus mitis group</taxon>
    </lineage>
</organism>
<evidence type="ECO:0000313" key="3">
    <source>
        <dbReference type="Proteomes" id="UP000759590"/>
    </source>
</evidence>
<dbReference type="EMBL" id="JAGZLW010000046">
    <property type="protein sequence ID" value="MBS4948752.1"/>
    <property type="molecule type" value="Genomic_DNA"/>
</dbReference>
<gene>
    <name evidence="2" type="ORF">KHZ51_08580</name>
</gene>
<proteinExistence type="predicted"/>
<dbReference type="Proteomes" id="UP000759590">
    <property type="component" value="Unassembled WGS sequence"/>
</dbReference>
<sequence length="98" mass="10258">MKNTLKKIASTTLIGLSLLGIGSSVVSAATVYYKGSAVYWDYGRTATVFSYSNVQSTVYEHTATANGVSSGWQDPGVIASATAFIGGGTAQCYWNCRG</sequence>
<comment type="caution">
    <text evidence="2">The sequence shown here is derived from an EMBL/GenBank/DDBJ whole genome shotgun (WGS) entry which is preliminary data.</text>
</comment>
<feature type="signal peptide" evidence="1">
    <location>
        <begin position="1"/>
        <end position="28"/>
    </location>
</feature>
<accession>A0A942XE84</accession>